<evidence type="ECO:0000256" key="4">
    <source>
        <dbReference type="ARBA" id="ARBA00022840"/>
    </source>
</evidence>
<keyword evidence="4" id="KW-0067">ATP-binding</keyword>
<evidence type="ECO:0000256" key="2">
    <source>
        <dbReference type="ARBA" id="ARBA00022695"/>
    </source>
</evidence>
<dbReference type="EC" id="2.7.7.89" evidence="9"/>
<feature type="domain" description="PII-uridylyltransferase/Glutamine-synthetase adenylyltransferase" evidence="8">
    <location>
        <begin position="283"/>
        <end position="405"/>
    </location>
</feature>
<dbReference type="EMBL" id="JABCRE010000003">
    <property type="protein sequence ID" value="NMW32493.1"/>
    <property type="molecule type" value="Genomic_DNA"/>
</dbReference>
<dbReference type="InterPro" id="IPR023057">
    <property type="entry name" value="GlnE"/>
</dbReference>
<dbReference type="InterPro" id="IPR013546">
    <property type="entry name" value="PII_UdlTrfase/GS_AdlTrfase"/>
</dbReference>
<evidence type="ECO:0000256" key="3">
    <source>
        <dbReference type="ARBA" id="ARBA00022741"/>
    </source>
</evidence>
<dbReference type="Gene3D" id="3.30.460.10">
    <property type="entry name" value="Beta Polymerase, domain 2"/>
    <property type="match status" value="2"/>
</dbReference>
<dbReference type="GO" id="GO:0005524">
    <property type="term" value="F:ATP binding"/>
    <property type="evidence" value="ECO:0007669"/>
    <property type="project" value="UniProtKB-KW"/>
</dbReference>
<keyword evidence="6" id="KW-0511">Multifunctional enzyme</keyword>
<dbReference type="SUPFAM" id="SSF81301">
    <property type="entry name" value="Nucleotidyltransferase"/>
    <property type="match status" value="2"/>
</dbReference>
<dbReference type="NCBIfam" id="NF008292">
    <property type="entry name" value="PRK11072.1"/>
    <property type="match status" value="1"/>
</dbReference>
<protein>
    <submittedName>
        <fullName evidence="9">Bifunctional [glutamate--ammonia ligase]-adenylyl-L-tyrosine phosphorylase/[glutamate--ammonia-ligase] adenylyltransferase</fullName>
        <ecNumber evidence="9">2.7.7.42</ecNumber>
        <ecNumber evidence="9">2.7.7.89</ecNumber>
    </submittedName>
</protein>
<evidence type="ECO:0000313" key="9">
    <source>
        <dbReference type="EMBL" id="NMW32493.1"/>
    </source>
</evidence>
<keyword evidence="2 9" id="KW-0548">Nucleotidyltransferase</keyword>
<evidence type="ECO:0000256" key="5">
    <source>
        <dbReference type="ARBA" id="ARBA00022842"/>
    </source>
</evidence>
<keyword evidence="1 9" id="KW-0808">Transferase</keyword>
<keyword evidence="3" id="KW-0547">Nucleotide-binding</keyword>
<dbReference type="GO" id="GO:0047388">
    <property type="term" value="F:[glutamine synthetase]-adenylyl-L-tyrosine phosphorylase activity"/>
    <property type="evidence" value="ECO:0007669"/>
    <property type="project" value="UniProtKB-EC"/>
</dbReference>
<dbReference type="Gene3D" id="1.20.120.330">
    <property type="entry name" value="Nucleotidyltransferases domain 2"/>
    <property type="match status" value="2"/>
</dbReference>
<name>A0A848QP99_9SPHN</name>
<gene>
    <name evidence="9" type="primary">glnE</name>
    <name evidence="9" type="ORF">HKD42_10510</name>
</gene>
<dbReference type="GO" id="GO:0005829">
    <property type="term" value="C:cytosol"/>
    <property type="evidence" value="ECO:0007669"/>
    <property type="project" value="TreeGrafter"/>
</dbReference>
<dbReference type="InterPro" id="IPR043519">
    <property type="entry name" value="NT_sf"/>
</dbReference>
<dbReference type="GO" id="GO:0016874">
    <property type="term" value="F:ligase activity"/>
    <property type="evidence" value="ECO:0007669"/>
    <property type="project" value="UniProtKB-KW"/>
</dbReference>
<dbReference type="GO" id="GO:0008882">
    <property type="term" value="F:[glutamate-ammonia-ligase] adenylyltransferase activity"/>
    <property type="evidence" value="ECO:0007669"/>
    <property type="project" value="UniProtKB-EC"/>
</dbReference>
<reference evidence="9 10" key="1">
    <citation type="submission" date="2020-04" db="EMBL/GenBank/DDBJ databases">
        <authorList>
            <person name="Liu A."/>
        </authorList>
    </citation>
    <scope>NUCLEOTIDE SEQUENCE [LARGE SCALE GENOMIC DNA]</scope>
    <source>
        <strain evidence="9 10">RZ02</strain>
    </source>
</reference>
<evidence type="ECO:0000259" key="7">
    <source>
        <dbReference type="Pfam" id="PF03710"/>
    </source>
</evidence>
<dbReference type="Gene3D" id="1.20.120.1510">
    <property type="match status" value="1"/>
</dbReference>
<keyword evidence="9" id="KW-0436">Ligase</keyword>
<dbReference type="GO" id="GO:0000820">
    <property type="term" value="P:regulation of glutamine family amino acid metabolic process"/>
    <property type="evidence" value="ECO:0007669"/>
    <property type="project" value="TreeGrafter"/>
</dbReference>
<dbReference type="Proteomes" id="UP000561181">
    <property type="component" value="Unassembled WGS sequence"/>
</dbReference>
<proteinExistence type="predicted"/>
<feature type="domain" description="Glutamate-ammonia ligase adenylyltransferase repeated" evidence="7">
    <location>
        <begin position="510"/>
        <end position="746"/>
    </location>
</feature>
<sequence length="908" mass="98466">MSEHRQEYEAPLEAWRSAIARARAHSPYLCNALDRQPELEALLADGDARSALTFAAAAGDGVAETGSALRREKQALATTLAIGDLAGAFPVGFVMQQLSDFADRALDRAIGSVINKRVPDAEPKGFIGIALGKHGAGELNYSSDIDPILLYDPDTLPRRDRDEPGEAAQRYARGIVQTLSDATAEGYVFRVDLRLRPASEVSPLAISLNAALSHYESSALSWERAAFIRARAAAGDIAAGESFLSAINPFVWRRSLDFGAIEEISRLTARIRETYQGPLTPSPDYNVKQGRGGIREVEFFAQTHQLIRGGRDESLRSRSTRGALDSLAAAEVITPEDAAMMGESYDRLRIIEHRLQMVHDHQTHSLPGGDALDNVAQLGGYSGGQALLDDLTDITNQVAARFDRLIDVEPGNSSAAPTGGALRNDIAQLGFDDPDALARRVASWTDGHIRSLKSGAAIAAFDAISPALLEALASAPDPQRAILRWENFLERASSAINLFRLLEARPGLFDRLIRILTLADPLADDLCDRPDLFDALVDQSALDLPSDVAAIAAEIGRDDMRADYEFTLDRIRIVTGEKRFALGVQLIENIHDPLDVAAGLARVAEAALCKAALAAAEEFAVKHGRIPGSELSIVGLGRLGGGRLTHMSDLDIVYIFSGRQDAESDGERPLGASLYYNRLAQRISAAVSVPTAQGALYEVDTRLRPQGAQGPLAVSIESFAKYQREDAWTWEHMALTRARVLTGSPAICSGIESVFADVLAVERDETKLREDVLAMRQQMADHKKPNGPLDAKLLRGALVDLEFLIHYLQLKERAALIPDLGLAVRELVRLDLLPDALIAAHDMMTRLLVAGRLLAPGQQQVSPSAAAQLAQLCGCRDPNDLSRVFTAARHDVADSWHRIFGIELEIDP</sequence>
<comment type="caution">
    <text evidence="9">The sequence shown here is derived from an EMBL/GenBank/DDBJ whole genome shotgun (WGS) entry which is preliminary data.</text>
</comment>
<dbReference type="PANTHER" id="PTHR30621:SF0">
    <property type="entry name" value="BIFUNCTIONAL GLUTAMINE SYNTHETASE ADENYLYLTRANSFERASE_ADENYLYL-REMOVING ENZYME"/>
    <property type="match status" value="1"/>
</dbReference>
<keyword evidence="5" id="KW-0460">Magnesium</keyword>
<evidence type="ECO:0000256" key="6">
    <source>
        <dbReference type="ARBA" id="ARBA00023268"/>
    </source>
</evidence>
<accession>A0A848QP99</accession>
<evidence type="ECO:0000256" key="1">
    <source>
        <dbReference type="ARBA" id="ARBA00022679"/>
    </source>
</evidence>
<evidence type="ECO:0000313" key="10">
    <source>
        <dbReference type="Proteomes" id="UP000561181"/>
    </source>
</evidence>
<dbReference type="Pfam" id="PF03710">
    <property type="entry name" value="GlnE"/>
    <property type="match status" value="2"/>
</dbReference>
<organism evidence="9 10">
    <name type="scientific">Pontixanthobacter rizhaonensis</name>
    <dbReference type="NCBI Taxonomy" id="2730337"/>
    <lineage>
        <taxon>Bacteria</taxon>
        <taxon>Pseudomonadati</taxon>
        <taxon>Pseudomonadota</taxon>
        <taxon>Alphaproteobacteria</taxon>
        <taxon>Sphingomonadales</taxon>
        <taxon>Erythrobacteraceae</taxon>
        <taxon>Pontixanthobacter</taxon>
    </lineage>
</organism>
<dbReference type="InterPro" id="IPR005190">
    <property type="entry name" value="GlnE_rpt_dom"/>
</dbReference>
<keyword evidence="10" id="KW-1185">Reference proteome</keyword>
<evidence type="ECO:0000259" key="8">
    <source>
        <dbReference type="Pfam" id="PF08335"/>
    </source>
</evidence>
<dbReference type="CDD" id="cd05401">
    <property type="entry name" value="NT_GlnE_GlnD_like"/>
    <property type="match status" value="1"/>
</dbReference>
<dbReference type="AlphaFoldDB" id="A0A848QP99"/>
<feature type="domain" description="Glutamate-ammonia ligase adenylyltransferase repeated" evidence="7">
    <location>
        <begin position="19"/>
        <end position="244"/>
    </location>
</feature>
<dbReference type="PANTHER" id="PTHR30621">
    <property type="entry name" value="GLUTAMINE SYNTHETASE ADENYLYLTRANSFERASE"/>
    <property type="match status" value="1"/>
</dbReference>
<dbReference type="EC" id="2.7.7.42" evidence="9"/>
<dbReference type="SUPFAM" id="SSF81593">
    <property type="entry name" value="Nucleotidyltransferase substrate binding subunit/domain"/>
    <property type="match status" value="2"/>
</dbReference>
<dbReference type="Pfam" id="PF08335">
    <property type="entry name" value="GlnD_UR_UTase"/>
    <property type="match status" value="1"/>
</dbReference>